<feature type="non-terminal residue" evidence="2">
    <location>
        <position position="474"/>
    </location>
</feature>
<dbReference type="InterPro" id="IPR057207">
    <property type="entry name" value="FBXL15_LRR"/>
</dbReference>
<evidence type="ECO:0000313" key="2">
    <source>
        <dbReference type="EMBL" id="RKO87239.1"/>
    </source>
</evidence>
<name>A0A4P9W4F7_9FUNG</name>
<organism evidence="2 3">
    <name type="scientific">Blyttiomyces helicus</name>
    <dbReference type="NCBI Taxonomy" id="388810"/>
    <lineage>
        <taxon>Eukaryota</taxon>
        <taxon>Fungi</taxon>
        <taxon>Fungi incertae sedis</taxon>
        <taxon>Chytridiomycota</taxon>
        <taxon>Chytridiomycota incertae sedis</taxon>
        <taxon>Chytridiomycetes</taxon>
        <taxon>Chytridiomycetes incertae sedis</taxon>
        <taxon>Blyttiomyces</taxon>
    </lineage>
</organism>
<dbReference type="SUPFAM" id="SSF81383">
    <property type="entry name" value="F-box domain"/>
    <property type="match status" value="1"/>
</dbReference>
<dbReference type="PANTHER" id="PTHR13318:SF190">
    <property type="entry name" value="PARTNER OF PAIRED, ISOFORM B"/>
    <property type="match status" value="1"/>
</dbReference>
<dbReference type="Pfam" id="PF25372">
    <property type="entry name" value="DUF7885"/>
    <property type="match status" value="1"/>
</dbReference>
<evidence type="ECO:0000259" key="1">
    <source>
        <dbReference type="PROSITE" id="PS50181"/>
    </source>
</evidence>
<dbReference type="EMBL" id="KZ997572">
    <property type="protein sequence ID" value="RKO87239.1"/>
    <property type="molecule type" value="Genomic_DNA"/>
</dbReference>
<dbReference type="PANTHER" id="PTHR13318">
    <property type="entry name" value="PARTNER OF PAIRED, ISOFORM B-RELATED"/>
    <property type="match status" value="1"/>
</dbReference>
<reference evidence="3" key="1">
    <citation type="journal article" date="2018" name="Nat. Microbiol.">
        <title>Leveraging single-cell genomics to expand the fungal tree of life.</title>
        <authorList>
            <person name="Ahrendt S.R."/>
            <person name="Quandt C.A."/>
            <person name="Ciobanu D."/>
            <person name="Clum A."/>
            <person name="Salamov A."/>
            <person name="Andreopoulos B."/>
            <person name="Cheng J.F."/>
            <person name="Woyke T."/>
            <person name="Pelin A."/>
            <person name="Henrissat B."/>
            <person name="Reynolds N.K."/>
            <person name="Benny G.L."/>
            <person name="Smith M.E."/>
            <person name="James T.Y."/>
            <person name="Grigoriev I.V."/>
        </authorList>
    </citation>
    <scope>NUCLEOTIDE SEQUENCE [LARGE SCALE GENOMIC DNA]</scope>
</reference>
<dbReference type="AlphaFoldDB" id="A0A4P9W4F7"/>
<gene>
    <name evidence="2" type="ORF">BDK51DRAFT_3142</name>
</gene>
<keyword evidence="3" id="KW-1185">Reference proteome</keyword>
<dbReference type="InterPro" id="IPR036047">
    <property type="entry name" value="F-box-like_dom_sf"/>
</dbReference>
<dbReference type="SUPFAM" id="SSF52047">
    <property type="entry name" value="RNI-like"/>
    <property type="match status" value="2"/>
</dbReference>
<feature type="non-terminal residue" evidence="2">
    <location>
        <position position="1"/>
    </location>
</feature>
<dbReference type="GO" id="GO:0031146">
    <property type="term" value="P:SCF-dependent proteasomal ubiquitin-dependent protein catabolic process"/>
    <property type="evidence" value="ECO:0007669"/>
    <property type="project" value="TreeGrafter"/>
</dbReference>
<dbReference type="Gene3D" id="3.80.10.10">
    <property type="entry name" value="Ribonuclease Inhibitor"/>
    <property type="match status" value="2"/>
</dbReference>
<dbReference type="InterPro" id="IPR006553">
    <property type="entry name" value="Leu-rich_rpt_Cys-con_subtyp"/>
</dbReference>
<feature type="domain" description="F-box" evidence="1">
    <location>
        <begin position="1"/>
        <end position="49"/>
    </location>
</feature>
<dbReference type="SMART" id="SM00367">
    <property type="entry name" value="LRR_CC"/>
    <property type="match status" value="10"/>
</dbReference>
<proteinExistence type="predicted"/>
<dbReference type="Pfam" id="PF12937">
    <property type="entry name" value="F-box-like"/>
    <property type="match status" value="1"/>
</dbReference>
<accession>A0A4P9W4F7</accession>
<dbReference type="InterPro" id="IPR001810">
    <property type="entry name" value="F-box_dom"/>
</dbReference>
<protein>
    <recommendedName>
        <fullName evidence="1">F-box domain-containing protein</fullName>
    </recommendedName>
</protein>
<dbReference type="GO" id="GO:0019005">
    <property type="term" value="C:SCF ubiquitin ligase complex"/>
    <property type="evidence" value="ECO:0007669"/>
    <property type="project" value="TreeGrafter"/>
</dbReference>
<dbReference type="OrthoDB" id="2155206at2759"/>
<dbReference type="Proteomes" id="UP000269721">
    <property type="component" value="Unassembled WGS sequence"/>
</dbReference>
<evidence type="ECO:0000313" key="3">
    <source>
        <dbReference type="Proteomes" id="UP000269721"/>
    </source>
</evidence>
<dbReference type="PROSITE" id="PS50181">
    <property type="entry name" value="FBOX"/>
    <property type="match status" value="1"/>
</dbReference>
<dbReference type="InterPro" id="IPR032675">
    <property type="entry name" value="LRR_dom_sf"/>
</dbReference>
<sequence>LDTIPNELLAHIFSHLRSPADLYACAHVCRRFTLSALTLVYARPSFASRDALAGFLDTVTAAVNPPTPRSTFAYGTMVRRLALTAEPLRLYVSDAMILRLLSAGTNVRLEKISLAGCRFLTDESVTLIATLCRTLIGLDISDIIELTDAALTAVIPTLPPLQTLNLNGCVHISDSTLLRVAAQCPALRRIRVARCALVSDVGVAAIVNACPRIAEMDLEGLPILTPAAMAPVLSALALRELNLASCAALLTLPPRPPFTAPDPSLLRTLNLTGLVALEDPAVLVLVNHCPRIRTLVLTRCAALSDMAMTHLGRLGKSLQSLHLGHCVRLTDVGLKKLVKSCGRLRYLDLSSCYLITDKSVHEIPLSCPKLRRLGLVKCRAITDQSIYSLLRLHSTLERAHLSYCTLLSLSAIMALLNVCRNITHLTLTGCPCVLARPDVQAFSKPAPAEFSEGQRGMFCVFGGGGVGGVRDYLN</sequence>